<organism evidence="4 5">
    <name type="scientific">Conger conger</name>
    <name type="common">Conger eel</name>
    <name type="synonym">Muraena conger</name>
    <dbReference type="NCBI Taxonomy" id="82655"/>
    <lineage>
        <taxon>Eukaryota</taxon>
        <taxon>Metazoa</taxon>
        <taxon>Chordata</taxon>
        <taxon>Craniata</taxon>
        <taxon>Vertebrata</taxon>
        <taxon>Euteleostomi</taxon>
        <taxon>Actinopterygii</taxon>
        <taxon>Neopterygii</taxon>
        <taxon>Teleostei</taxon>
        <taxon>Anguilliformes</taxon>
        <taxon>Congridae</taxon>
        <taxon>Conger</taxon>
    </lineage>
</organism>
<evidence type="ECO:0000313" key="5">
    <source>
        <dbReference type="Proteomes" id="UP001152803"/>
    </source>
</evidence>
<feature type="compositionally biased region" description="Basic and acidic residues" evidence="3">
    <location>
        <begin position="511"/>
        <end position="527"/>
    </location>
</feature>
<gene>
    <name evidence="4" type="ORF">COCON_G00226200</name>
</gene>
<feature type="region of interest" description="Disordered" evidence="3">
    <location>
        <begin position="915"/>
        <end position="946"/>
    </location>
</feature>
<sequence>MMSKKISGSGLLNAAAGIDRGRVGERLRAALAGLEELHFLKEKQRNMVFWALRMDREETLSSNDPSAESPEVETEEQRLEATLTALKQQLSRLRRQDVGLKTHLQELDQQISELKLDACKVSSEHLEADSRPSSDSPAQTPPRHVCPFPTRTPAQTHAGFAIHQHTGAPDVRYVRRKRLLRPERRRIGVAVQLLHLRVQRVPVLLPNQPAPLRALPARPRPPGPYLPRAPGPPEASRRRSADESSAQGEGVRTGGVRLGSAWIRAGASGADRARQRPVSTGDLERMMLPVSGVNGTRTSPGHSQRGPAVDPKYHSNLVSRSGAEVYRYPSPLHAVALQSPIFSLSVDGAPAAAQTPGGAPGAGESPQTTGNGSENRPGVYIHKLLQRSVSRTSLLGDGGRDRAQPPARTHTEVPATISGVPGLTGGPALRPQDPSLHQRQVEMGRELPPESGRTPAAFRCGQDPVNRVGPASVPNHAQEGPCPCRCYPAAPSEPKPRDAVLTSDPSGCVQAEERKSSRADLSSREQPRGAALTRKPSDKRPRRPRGAQLEFVHAQFVPAGAQRVRVKQADRKTKAVRLRKRSSEKPRPSTQHLAHAEVGRDGGDRGPRHPGPARASRKLAHSRGEGSGRSCSETSLCGPAFPRHHSSQPDPALRSGKAHRPHAQEVSLAELARRKQVTRKWSVAEVACQRAQEVSTQAAMRRSGAVPRSVSVRPTSGQWVGHPYPASSSSYLAGFGSRYPAAPFPAGRSRRPPPSESEYSADCASLFHSTIAESSEGELSDFTANRFGDSESSDSRSDSDSSLSLGEEEEEEEEEGGGEEGGGLVWAEAALGPTAAGVTLHPSRSEPPACRIKASRALKKKIRHFEPAALKVMTLVYNLYCLLPGQVTSQGMSRDNGAVRGGLPRTSFTPLTNQICPLSQGGGRETGAGEREGSDHFERSAGDDQSRLRDYPCHVDFITRCTVPWLQGQRPGGALCSESLGFQPRGDPAMPFIFCCTRSKALTAVIVERVSSYKPRHKLQRTDVGTASLFPLVLLPVDPVSVIHSGRFWPVLAGSSTGHFPRLSPVHTSGSGGDSRPQPDGLRPRYIARERGFASTGRRGFLSGDGHTREPLLTEGSAGASAFPEGCAVEHVELIQPAQRQGHHRGTDQRALFLSAPAVTGLPLCYTCVPPGHAQACRLHLQVSDITITAYPIPPTPQPGIPTHGPMMGLNGLFSHRHQPSSYSAPGPLVTDDLRPLFSSET</sequence>
<name>A0A9Q1HNK1_CONCO</name>
<dbReference type="GO" id="GO:0005737">
    <property type="term" value="C:cytoplasm"/>
    <property type="evidence" value="ECO:0007669"/>
    <property type="project" value="TreeGrafter"/>
</dbReference>
<feature type="region of interest" description="Disordered" evidence="3">
    <location>
        <begin position="492"/>
        <end position="545"/>
    </location>
</feature>
<evidence type="ECO:0000256" key="3">
    <source>
        <dbReference type="SAM" id="MobiDB-lite"/>
    </source>
</evidence>
<feature type="region of interest" description="Disordered" evidence="3">
    <location>
        <begin position="392"/>
        <end position="434"/>
    </location>
</feature>
<feature type="compositionally biased region" description="Acidic residues" evidence="3">
    <location>
        <begin position="806"/>
        <end position="818"/>
    </location>
</feature>
<keyword evidence="2" id="KW-0175">Coiled coil</keyword>
<comment type="similarity">
    <text evidence="1">Belongs to the dapper family.</text>
</comment>
<feature type="compositionally biased region" description="Basic and acidic residues" evidence="3">
    <location>
        <begin position="123"/>
        <end position="132"/>
    </location>
</feature>
<dbReference type="AlphaFoldDB" id="A0A9Q1HNK1"/>
<feature type="compositionally biased region" description="Polar residues" evidence="3">
    <location>
        <begin position="365"/>
        <end position="374"/>
    </location>
</feature>
<dbReference type="Pfam" id="PF15268">
    <property type="entry name" value="Dapper"/>
    <property type="match status" value="2"/>
</dbReference>
<dbReference type="GO" id="GO:1900108">
    <property type="term" value="P:negative regulation of nodal signaling pathway"/>
    <property type="evidence" value="ECO:0007669"/>
    <property type="project" value="TreeGrafter"/>
</dbReference>
<dbReference type="PANTHER" id="PTHR15919:SF13">
    <property type="entry name" value="DAPPER HOMOLOG 2"/>
    <property type="match status" value="1"/>
</dbReference>
<feature type="region of interest" description="Disordered" evidence="3">
    <location>
        <begin position="290"/>
        <end position="314"/>
    </location>
</feature>
<feature type="region of interest" description="Disordered" evidence="3">
    <location>
        <begin position="348"/>
        <end position="377"/>
    </location>
</feature>
<feature type="region of interest" description="Disordered" evidence="3">
    <location>
        <begin position="562"/>
        <end position="664"/>
    </location>
</feature>
<feature type="compositionally biased region" description="Low complexity" evidence="3">
    <location>
        <begin position="348"/>
        <end position="357"/>
    </location>
</feature>
<feature type="region of interest" description="Disordered" evidence="3">
    <location>
        <begin position="779"/>
        <end position="822"/>
    </location>
</feature>
<evidence type="ECO:0000256" key="1">
    <source>
        <dbReference type="ARBA" id="ARBA00010807"/>
    </source>
</evidence>
<feature type="region of interest" description="Disordered" evidence="3">
    <location>
        <begin position="695"/>
        <end position="724"/>
    </location>
</feature>
<dbReference type="PANTHER" id="PTHR15919">
    <property type="entry name" value="DAPPER-RELATED"/>
    <property type="match status" value="1"/>
</dbReference>
<comment type="caution">
    <text evidence="4">The sequence shown here is derived from an EMBL/GenBank/DDBJ whole genome shotgun (WGS) entry which is preliminary data.</text>
</comment>
<feature type="region of interest" description="Disordered" evidence="3">
    <location>
        <begin position="123"/>
        <end position="143"/>
    </location>
</feature>
<dbReference type="OrthoDB" id="9950432at2759"/>
<protein>
    <submittedName>
        <fullName evidence="4">Uncharacterized protein</fullName>
    </submittedName>
</protein>
<reference evidence="4" key="1">
    <citation type="journal article" date="2023" name="Science">
        <title>Genome structures resolve the early diversification of teleost fishes.</title>
        <authorList>
            <person name="Parey E."/>
            <person name="Louis A."/>
            <person name="Montfort J."/>
            <person name="Bouchez O."/>
            <person name="Roques C."/>
            <person name="Iampietro C."/>
            <person name="Lluch J."/>
            <person name="Castinel A."/>
            <person name="Donnadieu C."/>
            <person name="Desvignes T."/>
            <person name="Floi Bucao C."/>
            <person name="Jouanno E."/>
            <person name="Wen M."/>
            <person name="Mejri S."/>
            <person name="Dirks R."/>
            <person name="Jansen H."/>
            <person name="Henkel C."/>
            <person name="Chen W.J."/>
            <person name="Zahm M."/>
            <person name="Cabau C."/>
            <person name="Klopp C."/>
            <person name="Thompson A.W."/>
            <person name="Robinson-Rechavi M."/>
            <person name="Braasch I."/>
            <person name="Lecointre G."/>
            <person name="Bobe J."/>
            <person name="Postlethwait J.H."/>
            <person name="Berthelot C."/>
            <person name="Roest Crollius H."/>
            <person name="Guiguen Y."/>
        </authorList>
    </citation>
    <scope>NUCLEOTIDE SEQUENCE</scope>
    <source>
        <strain evidence="4">Concon-B</strain>
    </source>
</reference>
<dbReference type="InterPro" id="IPR024843">
    <property type="entry name" value="Dapper"/>
</dbReference>
<feature type="compositionally biased region" description="Pro residues" evidence="3">
    <location>
        <begin position="218"/>
        <end position="233"/>
    </location>
</feature>
<feature type="compositionally biased region" description="Basic and acidic residues" evidence="3">
    <location>
        <begin position="594"/>
        <end position="607"/>
    </location>
</feature>
<dbReference type="EMBL" id="JAFJMO010000018">
    <property type="protein sequence ID" value="KAJ8250698.1"/>
    <property type="molecule type" value="Genomic_DNA"/>
</dbReference>
<feature type="region of interest" description="Disordered" evidence="3">
    <location>
        <begin position="1060"/>
        <end position="1083"/>
    </location>
</feature>
<feature type="region of interest" description="Disordered" evidence="3">
    <location>
        <begin position="444"/>
        <end position="463"/>
    </location>
</feature>
<keyword evidence="5" id="KW-1185">Reference proteome</keyword>
<accession>A0A9Q1HNK1</accession>
<evidence type="ECO:0000256" key="2">
    <source>
        <dbReference type="ARBA" id="ARBA00023054"/>
    </source>
</evidence>
<feature type="region of interest" description="Disordered" evidence="3">
    <location>
        <begin position="209"/>
        <end position="257"/>
    </location>
</feature>
<proteinExistence type="inferred from homology"/>
<feature type="compositionally biased region" description="Basic and acidic residues" evidence="3">
    <location>
        <begin position="927"/>
        <end position="946"/>
    </location>
</feature>
<evidence type="ECO:0000313" key="4">
    <source>
        <dbReference type="EMBL" id="KAJ8250698.1"/>
    </source>
</evidence>
<dbReference type="Proteomes" id="UP001152803">
    <property type="component" value="Unassembled WGS sequence"/>
</dbReference>
<feature type="compositionally biased region" description="Polar residues" evidence="3">
    <location>
        <begin position="293"/>
        <end position="302"/>
    </location>
</feature>